<feature type="region of interest" description="Disordered" evidence="8">
    <location>
        <begin position="1"/>
        <end position="21"/>
    </location>
</feature>
<protein>
    <recommendedName>
        <fullName evidence="14">PHD finger protein 10</fullName>
    </recommendedName>
</protein>
<dbReference type="Pfam" id="PF00625">
    <property type="entry name" value="Guanylate_kin"/>
    <property type="match status" value="1"/>
</dbReference>
<dbReference type="InterPro" id="IPR001965">
    <property type="entry name" value="Znf_PHD"/>
</dbReference>
<evidence type="ECO:0000256" key="8">
    <source>
        <dbReference type="SAM" id="MobiDB-lite"/>
    </source>
</evidence>
<dbReference type="InterPro" id="IPR013083">
    <property type="entry name" value="Znf_RING/FYVE/PHD"/>
</dbReference>
<evidence type="ECO:0000259" key="10">
    <source>
        <dbReference type="PROSITE" id="PS50016"/>
    </source>
</evidence>
<feature type="domain" description="Guanylate kinase-like" evidence="11">
    <location>
        <begin position="790"/>
        <end position="974"/>
    </location>
</feature>
<dbReference type="InterPro" id="IPR011011">
    <property type="entry name" value="Znf_FYVE_PHD"/>
</dbReference>
<dbReference type="SUPFAM" id="SSF50044">
    <property type="entry name" value="SH3-domain"/>
    <property type="match status" value="1"/>
</dbReference>
<dbReference type="SUPFAM" id="SSF52540">
    <property type="entry name" value="P-loop containing nucleoside triphosphate hydrolases"/>
    <property type="match status" value="1"/>
</dbReference>
<evidence type="ECO:0000259" key="11">
    <source>
        <dbReference type="PROSITE" id="PS50052"/>
    </source>
</evidence>
<evidence type="ECO:0000313" key="12">
    <source>
        <dbReference type="EMBL" id="KFD55026.1"/>
    </source>
</evidence>
<feature type="domain" description="SH3" evidence="9">
    <location>
        <begin position="657"/>
        <end position="726"/>
    </location>
</feature>
<evidence type="ECO:0000256" key="6">
    <source>
        <dbReference type="PROSITE-ProRule" id="PRU00146"/>
    </source>
</evidence>
<dbReference type="InterPro" id="IPR001452">
    <property type="entry name" value="SH3_domain"/>
</dbReference>
<dbReference type="Gene3D" id="2.30.30.40">
    <property type="entry name" value="SH3 Domains"/>
    <property type="match status" value="1"/>
</dbReference>
<dbReference type="SUPFAM" id="SSF57903">
    <property type="entry name" value="FYVE/PHD zinc finger"/>
    <property type="match status" value="2"/>
</dbReference>
<keyword evidence="3" id="KW-0479">Metal-binding</keyword>
<dbReference type="PROSITE" id="PS50002">
    <property type="entry name" value="SH3"/>
    <property type="match status" value="1"/>
</dbReference>
<evidence type="ECO:0000256" key="1">
    <source>
        <dbReference type="ARBA" id="ARBA00007014"/>
    </source>
</evidence>
<gene>
    <name evidence="12" type="ORF">M513_04208</name>
</gene>
<keyword evidence="5" id="KW-0862">Zinc</keyword>
<dbReference type="PANTHER" id="PTHR23122">
    <property type="entry name" value="MEMBRANE-ASSOCIATED GUANYLATE KINASE MAGUK"/>
    <property type="match status" value="1"/>
</dbReference>
<accession>A0A085MCT0</accession>
<dbReference type="InterPro" id="IPR008144">
    <property type="entry name" value="Guanylate_kin-like_dom"/>
</dbReference>
<dbReference type="SMART" id="SM00326">
    <property type="entry name" value="SH3"/>
    <property type="match status" value="1"/>
</dbReference>
<sequence length="988" mass="111072">MSTTKAFGGGGANKGGQPSCQSLLQAGAETPRTAQVNNDIPAQFALKNSSEPFMLEQQVAAFLEEPDFAYKHPLILRRSLNDGERDNLIKIGIIRKSYTGALTALRVQDVVRLMMSHYQGKYVEYDKISRKKKAMLTGIEQPEYVYVKERLDSMERRKQLIQATASYNAELNRSRLCERKTFFDINTMTIQQPNPKRHVKPPCYRPPLLIAVSKEGLLRNIASGPEVLPLRTVSNSLSSNCYFANVSPPPVKVSEQEILLEEENRMATSSIHGGHSLACVQKGRGRKLSKSTMNSSRVDSGNECCAFCGMRVLANERYVKCFKCGSCGHPQCMEMSDEMYATVKTYDWMCMECKPCSICSKLDAEDKMLFCDRCDRGYHTFCVGLSGPPEGPWVCVAYCLRREGSNSGSTLRTDGSSPSPAANGLIYCEDCQMGEMGELFVVVTNGKMLSISNDAEQSCNCAGIRRYPREEICIMYCVVACGRLPPAIDYALQTTTIVIRLSRSRVSNLEGDLVSSSHVDGINEDQCPDHANTSKPLKAASRSFELSLSSSISPRNLNGDRHLVGTAYCSRLVTLPREYEHRNFLHDLSLRPENGCLVVEKSEPSTLTSLVKEGDSIISVNGTPVHTEDELKTQLQSAEAVTLEVVSSALKTVPVAAEEVYVKCLFDYDPSVDQRLEQKQSGLPFKVGDILQVNGHLDDDWWQARKVDDWAANGLIPSVKLQKSTYTTEGGRCEKLFHGGLSGDASGFLQHKIINGLTLLHRKSTRESEKSTAITSMFYEELVQTSPYGRKVIMLIGARGVGRRTIKSHLLHHDPDHFATIVPYTSRRPREGEREGREYHFATHHQIKEEIARDKFLEYGELNGNLYGTKIDSVRDVIRKGQVCVIDCNPEALKVLRNREFMPFVVFIEPPPFEEFKQIYAIHREILTPRKDEELLQICQESEAIKQGYRQFFDLILVNRNTEVTFRRLLDTLESLKLRKQWIPSQWQ</sequence>
<evidence type="ECO:0000313" key="13">
    <source>
        <dbReference type="Proteomes" id="UP000030764"/>
    </source>
</evidence>
<dbReference type="InterPro" id="IPR050716">
    <property type="entry name" value="MAGUK"/>
</dbReference>
<feature type="domain" description="PHD-type" evidence="10">
    <location>
        <begin position="353"/>
        <end position="401"/>
    </location>
</feature>
<organism evidence="12 13">
    <name type="scientific">Trichuris suis</name>
    <name type="common">pig whipworm</name>
    <dbReference type="NCBI Taxonomy" id="68888"/>
    <lineage>
        <taxon>Eukaryota</taxon>
        <taxon>Metazoa</taxon>
        <taxon>Ecdysozoa</taxon>
        <taxon>Nematoda</taxon>
        <taxon>Enoplea</taxon>
        <taxon>Dorylaimia</taxon>
        <taxon>Trichinellida</taxon>
        <taxon>Trichuridae</taxon>
        <taxon>Trichuris</taxon>
    </lineage>
</organism>
<feature type="domain" description="PHD-type" evidence="10">
    <location>
        <begin position="302"/>
        <end position="356"/>
    </location>
</feature>
<dbReference type="InterPro" id="IPR019787">
    <property type="entry name" value="Znf_PHD-finger"/>
</dbReference>
<keyword evidence="2 7" id="KW-0728">SH3 domain</keyword>
<dbReference type="PROSITE" id="PS50052">
    <property type="entry name" value="GUANYLATE_KINASE_2"/>
    <property type="match status" value="1"/>
</dbReference>
<evidence type="ECO:0000256" key="5">
    <source>
        <dbReference type="ARBA" id="ARBA00022833"/>
    </source>
</evidence>
<evidence type="ECO:0008006" key="14">
    <source>
        <dbReference type="Google" id="ProtNLM"/>
    </source>
</evidence>
<keyword evidence="13" id="KW-1185">Reference proteome</keyword>
<comment type="similarity">
    <text evidence="1">Belongs to the MAGUK family.</text>
</comment>
<dbReference type="GO" id="GO:0008270">
    <property type="term" value="F:zinc ion binding"/>
    <property type="evidence" value="ECO:0007669"/>
    <property type="project" value="UniProtKB-KW"/>
</dbReference>
<proteinExistence type="inferred from homology"/>
<dbReference type="EMBL" id="KL363203">
    <property type="protein sequence ID" value="KFD55026.1"/>
    <property type="molecule type" value="Genomic_DNA"/>
</dbReference>
<evidence type="ECO:0000256" key="2">
    <source>
        <dbReference type="ARBA" id="ARBA00022443"/>
    </source>
</evidence>
<evidence type="ECO:0000259" key="9">
    <source>
        <dbReference type="PROSITE" id="PS50002"/>
    </source>
</evidence>
<evidence type="ECO:0000256" key="3">
    <source>
        <dbReference type="ARBA" id="ARBA00022723"/>
    </source>
</evidence>
<dbReference type="Proteomes" id="UP000030764">
    <property type="component" value="Unassembled WGS sequence"/>
</dbReference>
<dbReference type="Pfam" id="PF00018">
    <property type="entry name" value="SH3_1"/>
    <property type="match status" value="1"/>
</dbReference>
<dbReference type="Pfam" id="PF00628">
    <property type="entry name" value="PHD"/>
    <property type="match status" value="1"/>
</dbReference>
<evidence type="ECO:0000256" key="7">
    <source>
        <dbReference type="PROSITE-ProRule" id="PRU00192"/>
    </source>
</evidence>
<dbReference type="InterPro" id="IPR027417">
    <property type="entry name" value="P-loop_NTPase"/>
</dbReference>
<reference evidence="12 13" key="1">
    <citation type="journal article" date="2014" name="Nat. Genet.">
        <title>Genome and transcriptome of the porcine whipworm Trichuris suis.</title>
        <authorList>
            <person name="Jex A.R."/>
            <person name="Nejsum P."/>
            <person name="Schwarz E.M."/>
            <person name="Hu L."/>
            <person name="Young N.D."/>
            <person name="Hall R.S."/>
            <person name="Korhonen P.K."/>
            <person name="Liao S."/>
            <person name="Thamsborg S."/>
            <person name="Xia J."/>
            <person name="Xu P."/>
            <person name="Wang S."/>
            <person name="Scheerlinck J.P."/>
            <person name="Hofmann A."/>
            <person name="Sternberg P.W."/>
            <person name="Wang J."/>
            <person name="Gasser R.B."/>
        </authorList>
    </citation>
    <scope>NUCLEOTIDE SEQUENCE [LARGE SCALE GENOMIC DNA]</scope>
    <source>
        <strain evidence="12">DCEP-RM93M</strain>
    </source>
</reference>
<dbReference type="CDD" id="cd00071">
    <property type="entry name" value="GMPK"/>
    <property type="match status" value="1"/>
</dbReference>
<keyword evidence="4 6" id="KW-0863">Zinc-finger</keyword>
<dbReference type="InterPro" id="IPR008145">
    <property type="entry name" value="GK/Ca_channel_bsu"/>
</dbReference>
<name>A0A085MCT0_9BILA</name>
<dbReference type="InterPro" id="IPR036028">
    <property type="entry name" value="SH3-like_dom_sf"/>
</dbReference>
<dbReference type="AlphaFoldDB" id="A0A085MCT0"/>
<dbReference type="PROSITE" id="PS50016">
    <property type="entry name" value="ZF_PHD_2"/>
    <property type="match status" value="2"/>
</dbReference>
<dbReference type="Gene3D" id="3.30.40.10">
    <property type="entry name" value="Zinc/RING finger domain, C3HC4 (zinc finger)"/>
    <property type="match status" value="1"/>
</dbReference>
<dbReference type="SMART" id="SM00072">
    <property type="entry name" value="GuKc"/>
    <property type="match status" value="1"/>
</dbReference>
<evidence type="ECO:0000256" key="4">
    <source>
        <dbReference type="ARBA" id="ARBA00022771"/>
    </source>
</evidence>
<dbReference type="SMART" id="SM00249">
    <property type="entry name" value="PHD"/>
    <property type="match status" value="2"/>
</dbReference>
<dbReference type="Gene3D" id="3.40.50.300">
    <property type="entry name" value="P-loop containing nucleotide triphosphate hydrolases"/>
    <property type="match status" value="1"/>
</dbReference>